<evidence type="ECO:0000313" key="3">
    <source>
        <dbReference type="Proteomes" id="UP000430368"/>
    </source>
</evidence>
<evidence type="ECO:0000256" key="1">
    <source>
        <dbReference type="SAM" id="Phobius"/>
    </source>
</evidence>
<feature type="transmembrane region" description="Helical" evidence="1">
    <location>
        <begin position="69"/>
        <end position="88"/>
    </location>
</feature>
<sequence length="93" mass="10938">MWFYYILSALVALFFLSIKLKYRPTDNKLPATILMIVGWVLATWQFIIFANGRALFITDSTQWISDNWLLRYSALAFAIIHIIATFEFKAKKR</sequence>
<keyword evidence="3" id="KW-1185">Reference proteome</keyword>
<dbReference type="RefSeq" id="WP_105233001.1">
    <property type="nucleotide sequence ID" value="NZ_CP041764.1"/>
</dbReference>
<feature type="transmembrane region" description="Helical" evidence="1">
    <location>
        <begin position="6"/>
        <end position="22"/>
    </location>
</feature>
<dbReference type="EMBL" id="CP041764">
    <property type="protein sequence ID" value="QHA87440.1"/>
    <property type="molecule type" value="Genomic_DNA"/>
</dbReference>
<reference evidence="2 3" key="1">
    <citation type="submission" date="2019-07" db="EMBL/GenBank/DDBJ databases">
        <title>Serratia dokdonensis sp. nov., an elicitor of systemic resistance in Nicotiana Tabacum.</title>
        <authorList>
            <person name="Son J.-S."/>
            <person name="Hwang Y.-J."/>
            <person name="Lee S.-Y."/>
            <person name="Ghim S.-Y."/>
        </authorList>
    </citation>
    <scope>NUCLEOTIDE SEQUENCE [LARGE SCALE GENOMIC DNA]</scope>
    <source>
        <strain evidence="2 3">KUDC3025</strain>
    </source>
</reference>
<dbReference type="Proteomes" id="UP000430368">
    <property type="component" value="Chromosome"/>
</dbReference>
<organism evidence="2 3">
    <name type="scientific">Serratia rhizosphaerae</name>
    <dbReference type="NCBI Taxonomy" id="2597702"/>
    <lineage>
        <taxon>Bacteria</taxon>
        <taxon>Pseudomonadati</taxon>
        <taxon>Pseudomonadota</taxon>
        <taxon>Gammaproteobacteria</taxon>
        <taxon>Enterobacterales</taxon>
        <taxon>Yersiniaceae</taxon>
        <taxon>Serratia</taxon>
    </lineage>
</organism>
<keyword evidence="1" id="KW-0812">Transmembrane</keyword>
<proteinExistence type="predicted"/>
<keyword evidence="1" id="KW-0472">Membrane</keyword>
<feature type="transmembrane region" description="Helical" evidence="1">
    <location>
        <begin position="29"/>
        <end position="49"/>
    </location>
</feature>
<name>A0ABX6GMI8_9GAMM</name>
<accession>A0ABX6GMI8</accession>
<protein>
    <submittedName>
        <fullName evidence="2">Uncharacterized protein</fullName>
    </submittedName>
</protein>
<keyword evidence="1" id="KW-1133">Transmembrane helix</keyword>
<evidence type="ECO:0000313" key="2">
    <source>
        <dbReference type="EMBL" id="QHA87440.1"/>
    </source>
</evidence>
<gene>
    <name evidence="2" type="ORF">FO014_11045</name>
</gene>